<evidence type="ECO:0000313" key="1">
    <source>
        <dbReference type="EMBL" id="CAG8492168.1"/>
    </source>
</evidence>
<evidence type="ECO:0000313" key="2">
    <source>
        <dbReference type="Proteomes" id="UP000789525"/>
    </source>
</evidence>
<comment type="caution">
    <text evidence="1">The sequence shown here is derived from an EMBL/GenBank/DDBJ whole genome shotgun (WGS) entry which is preliminary data.</text>
</comment>
<accession>A0ACA9KUR4</accession>
<proteinExistence type="predicted"/>
<sequence>MGKSLSKEPTHLRYKELFPINDEEIERQHLRHHVVREIFGGNFSSPVHDILETGWAKVLDVDCGPGTWLFELSSDYPGCTYIGTNPSYVISLLNNAGKPFDVEFVDANLITDDIGSANEQQESGLPFVDNCFDFVSLRYSSYDYTSSEWENIILKELVRVLKPGGWLELMDFELMMSGSGPILSQFIEKKLGLLESFNIELDLLQKLQNFLETSGDFTNVQCESKRFPIGKFAGKLGESVRTLYYETYKSIIPQFAKHLGIREKEISSTIDTMMDEIDVNEVYSSASRIFGQKRSERTDDEIDEVN</sequence>
<reference evidence="1" key="1">
    <citation type="submission" date="2021-06" db="EMBL/GenBank/DDBJ databases">
        <authorList>
            <person name="Kallberg Y."/>
            <person name="Tangrot J."/>
            <person name="Rosling A."/>
        </authorList>
    </citation>
    <scope>NUCLEOTIDE SEQUENCE</scope>
    <source>
        <strain evidence="1">CL356</strain>
    </source>
</reference>
<protein>
    <submittedName>
        <fullName evidence="1">3825_t:CDS:1</fullName>
    </submittedName>
</protein>
<organism evidence="1 2">
    <name type="scientific">Acaulospora colombiana</name>
    <dbReference type="NCBI Taxonomy" id="27376"/>
    <lineage>
        <taxon>Eukaryota</taxon>
        <taxon>Fungi</taxon>
        <taxon>Fungi incertae sedis</taxon>
        <taxon>Mucoromycota</taxon>
        <taxon>Glomeromycotina</taxon>
        <taxon>Glomeromycetes</taxon>
        <taxon>Diversisporales</taxon>
        <taxon>Acaulosporaceae</taxon>
        <taxon>Acaulospora</taxon>
    </lineage>
</organism>
<dbReference type="Proteomes" id="UP000789525">
    <property type="component" value="Unassembled WGS sequence"/>
</dbReference>
<gene>
    <name evidence="1" type="ORF">ACOLOM_LOCUS2426</name>
</gene>
<keyword evidence="2" id="KW-1185">Reference proteome</keyword>
<name>A0ACA9KUR4_9GLOM</name>
<dbReference type="EMBL" id="CAJVPT010003132">
    <property type="protein sequence ID" value="CAG8492168.1"/>
    <property type="molecule type" value="Genomic_DNA"/>
</dbReference>